<organism evidence="17 18">
    <name type="scientific">Ficus carica</name>
    <name type="common">Common fig</name>
    <dbReference type="NCBI Taxonomy" id="3494"/>
    <lineage>
        <taxon>Eukaryota</taxon>
        <taxon>Viridiplantae</taxon>
        <taxon>Streptophyta</taxon>
        <taxon>Embryophyta</taxon>
        <taxon>Tracheophyta</taxon>
        <taxon>Spermatophyta</taxon>
        <taxon>Magnoliopsida</taxon>
        <taxon>eudicotyledons</taxon>
        <taxon>Gunneridae</taxon>
        <taxon>Pentapetalae</taxon>
        <taxon>rosids</taxon>
        <taxon>fabids</taxon>
        <taxon>Rosales</taxon>
        <taxon>Moraceae</taxon>
        <taxon>Ficeae</taxon>
        <taxon>Ficus</taxon>
    </lineage>
</organism>
<dbReference type="FunFam" id="3.40.720.10:FF:000125">
    <property type="entry name" value="2,3-bisphosphoglycerate-independent phosphoglycerate mutase"/>
    <property type="match status" value="1"/>
</dbReference>
<dbReference type="InterPro" id="IPR006124">
    <property type="entry name" value="Metalloenzyme"/>
</dbReference>
<dbReference type="EC" id="5.4.2.12" evidence="7"/>
<comment type="catalytic activity">
    <reaction evidence="1">
        <text>(2R)-2-phosphoglycerate = (2R)-3-phosphoglycerate</text>
        <dbReference type="Rhea" id="RHEA:15901"/>
        <dbReference type="ChEBI" id="CHEBI:58272"/>
        <dbReference type="ChEBI" id="CHEBI:58289"/>
        <dbReference type="EC" id="5.4.2.12"/>
    </reaction>
</comment>
<dbReference type="GO" id="GO:0004619">
    <property type="term" value="F:phosphoglycerate mutase activity"/>
    <property type="evidence" value="ECO:0007669"/>
    <property type="project" value="UniProtKB-EC"/>
</dbReference>
<evidence type="ECO:0000256" key="14">
    <source>
        <dbReference type="PIRSR" id="PIRSR001492-3"/>
    </source>
</evidence>
<dbReference type="PANTHER" id="PTHR31637:SF7">
    <property type="entry name" value="2,3-BISPHOSPHOGLYCERATE-INDEPENDENT PHOSPHOGLYCERATE MUTASE 1"/>
    <property type="match status" value="1"/>
</dbReference>
<evidence type="ECO:0000256" key="6">
    <source>
        <dbReference type="ARBA" id="ARBA00011245"/>
    </source>
</evidence>
<comment type="subunit">
    <text evidence="6">Monomer.</text>
</comment>
<dbReference type="PIRSF" id="PIRSF001492">
    <property type="entry name" value="IPGAM"/>
    <property type="match status" value="1"/>
</dbReference>
<evidence type="ECO:0000256" key="4">
    <source>
        <dbReference type="ARBA" id="ARBA00004798"/>
    </source>
</evidence>
<comment type="cofactor">
    <cofactor evidence="2">
        <name>Mn(2+)</name>
        <dbReference type="ChEBI" id="CHEBI:29035"/>
    </cofactor>
</comment>
<evidence type="ECO:0000256" key="13">
    <source>
        <dbReference type="PIRSR" id="PIRSR001492-1"/>
    </source>
</evidence>
<feature type="binding site" evidence="14">
    <location>
        <position position="380"/>
    </location>
    <ligand>
        <name>Mn(2+)</name>
        <dbReference type="ChEBI" id="CHEBI:29035"/>
        <label>2</label>
    </ligand>
</feature>
<name>A0AA87ZH13_FICCA</name>
<dbReference type="InterPro" id="IPR017850">
    <property type="entry name" value="Alkaline_phosphatase_core_sf"/>
</dbReference>
<sequence length="467" mass="50142">MTHDPWAAKFATSATLNRLDAPTPDPQVGPATALSAHAKCYPNGANKRRLITNLWEKKTPVGSSDFSWKLADHPKLPKGKTVAVVVLDGWGEANPDQYNCIHVAQTPAMDSLKTGAPEKWRLVRAHGTAVGLPTEDDMGNSEVGHNALGAGRIFAQGAKLVDLALASGKIYEGEGFNYIKDSFENGTLHLIGLLSDGGVHSRLDQLQLLLKGASERGAKRIRVHILTDGRDVLDGSSVGFVETLENDLAKLREKGIDAQIASGGGRMNVTMDRYENDWDVVKRGWDAQVLEYVEIPSDSGITFNVQPKMKAVEIAEKARDALLSGKFHQVRVNIPNSDMVGHTGDIEATVVACKAADDAVKMILDTIEQVGGIYVVTADHGNAEDMVKRNKSGKPLLDKNGNIQILTSHTLQPVPIAIGGPGLAPGVRFRNDVPQGGLANVAATVMNLHGFVAPDDYEPTLIEVVEN</sequence>
<comment type="caution">
    <text evidence="17">The sequence shown here is derived from an EMBL/GenBank/DDBJ whole genome shotgun (WGS) entry which is preliminary data.</text>
</comment>
<feature type="binding site" evidence="14">
    <location>
        <position position="338"/>
    </location>
    <ligand>
        <name>Mn(2+)</name>
        <dbReference type="ChEBI" id="CHEBI:29035"/>
        <label>1</label>
    </ligand>
</feature>
<dbReference type="GO" id="GO:0030145">
    <property type="term" value="F:manganese ion binding"/>
    <property type="evidence" value="ECO:0007669"/>
    <property type="project" value="InterPro"/>
</dbReference>
<keyword evidence="18" id="KW-1185">Reference proteome</keyword>
<dbReference type="SUPFAM" id="SSF64158">
    <property type="entry name" value="2,3-Bisphosphoglycerate-independent phosphoglycerate mutase, substrate-binding domain"/>
    <property type="match status" value="1"/>
</dbReference>
<feature type="active site" description="Phosphoserine intermediate" evidence="13">
    <location>
        <position position="141"/>
    </location>
</feature>
<dbReference type="AlphaFoldDB" id="A0AA87ZH13"/>
<evidence type="ECO:0000256" key="8">
    <source>
        <dbReference type="ARBA" id="ARBA00022490"/>
    </source>
</evidence>
<keyword evidence="8" id="KW-0963">Cytoplasm</keyword>
<reference evidence="17" key="1">
    <citation type="submission" date="2023-07" db="EMBL/GenBank/DDBJ databases">
        <title>draft genome sequence of fig (Ficus carica).</title>
        <authorList>
            <person name="Takahashi T."/>
            <person name="Nishimura K."/>
        </authorList>
    </citation>
    <scope>NUCLEOTIDE SEQUENCE</scope>
</reference>
<evidence type="ECO:0000256" key="10">
    <source>
        <dbReference type="ARBA" id="ARBA00023152"/>
    </source>
</evidence>
<dbReference type="Proteomes" id="UP001187192">
    <property type="component" value="Unassembled WGS sequence"/>
</dbReference>
<dbReference type="Pfam" id="PF06415">
    <property type="entry name" value="iPGM_N"/>
    <property type="match status" value="1"/>
</dbReference>
<evidence type="ECO:0000313" key="18">
    <source>
        <dbReference type="Proteomes" id="UP001187192"/>
    </source>
</evidence>
<dbReference type="Pfam" id="PF01676">
    <property type="entry name" value="Metalloenzyme"/>
    <property type="match status" value="1"/>
</dbReference>
<feature type="domain" description="BPG-independent PGAM N-terminal" evidence="16">
    <location>
        <begin position="162"/>
        <end position="293"/>
    </location>
</feature>
<evidence type="ECO:0000256" key="9">
    <source>
        <dbReference type="ARBA" id="ARBA00022723"/>
    </source>
</evidence>
<keyword evidence="9 14" id="KW-0479">Metal-binding</keyword>
<evidence type="ECO:0000256" key="5">
    <source>
        <dbReference type="ARBA" id="ARBA00008819"/>
    </source>
</evidence>
<comment type="pathway">
    <text evidence="4">Carbohydrate degradation; glycolysis; pyruvate from D-glyceraldehyde 3-phosphate: step 3/5.</text>
</comment>
<proteinExistence type="inferred from homology"/>
<comment type="similarity">
    <text evidence="5">Belongs to the BPG-independent phosphoglycerate mutase family.</text>
</comment>
<keyword evidence="11 14" id="KW-0464">Manganese</keyword>
<evidence type="ECO:0000313" key="17">
    <source>
        <dbReference type="EMBL" id="GMN33527.1"/>
    </source>
</evidence>
<protein>
    <recommendedName>
        <fullName evidence="7">phosphoglycerate mutase (2,3-diphosphoglycerate-independent)</fullName>
        <ecNumber evidence="7">5.4.2.12</ecNumber>
    </recommendedName>
</protein>
<gene>
    <name evidence="17" type="ORF">TIFTF001_044807</name>
</gene>
<dbReference type="EMBL" id="BTGU01003527">
    <property type="protein sequence ID" value="GMN33527.1"/>
    <property type="molecule type" value="Genomic_DNA"/>
</dbReference>
<accession>A0AA87ZH13</accession>
<dbReference type="PANTHER" id="PTHR31637">
    <property type="entry name" value="2,3-BISPHOSPHOGLYCERATE-INDEPENDENT PHOSPHOGLYCERATE MUTASE"/>
    <property type="match status" value="1"/>
</dbReference>
<evidence type="ECO:0000259" key="16">
    <source>
        <dbReference type="Pfam" id="PF06415"/>
    </source>
</evidence>
<keyword evidence="12" id="KW-0413">Isomerase</keyword>
<feature type="domain" description="Metalloenzyme" evidence="15">
    <location>
        <begin position="80"/>
        <end position="451"/>
    </location>
</feature>
<dbReference type="Gene3D" id="3.40.720.10">
    <property type="entry name" value="Alkaline Phosphatase, subunit A"/>
    <property type="match status" value="2"/>
</dbReference>
<evidence type="ECO:0000256" key="3">
    <source>
        <dbReference type="ARBA" id="ARBA00004496"/>
    </source>
</evidence>
<feature type="binding site" evidence="14">
    <location>
        <position position="88"/>
    </location>
    <ligand>
        <name>Mn(2+)</name>
        <dbReference type="ChEBI" id="CHEBI:29035"/>
        <label>2</label>
    </ligand>
</feature>
<comment type="subcellular location">
    <subcellularLocation>
        <location evidence="3">Cytoplasm</location>
    </subcellularLocation>
</comment>
<keyword evidence="10" id="KW-0324">Glycolysis</keyword>
<dbReference type="InterPro" id="IPR011258">
    <property type="entry name" value="BPG-indep_PGM_N"/>
</dbReference>
<feature type="binding site" evidence="14">
    <location>
        <position position="141"/>
    </location>
    <ligand>
        <name>Mn(2+)</name>
        <dbReference type="ChEBI" id="CHEBI:29035"/>
        <label>2</label>
    </ligand>
</feature>
<dbReference type="SUPFAM" id="SSF53649">
    <property type="entry name" value="Alkaline phosphatase-like"/>
    <property type="match status" value="1"/>
</dbReference>
<dbReference type="GO" id="GO:0006007">
    <property type="term" value="P:glucose catabolic process"/>
    <property type="evidence" value="ECO:0007669"/>
    <property type="project" value="InterPro"/>
</dbReference>
<dbReference type="GO" id="GO:0006096">
    <property type="term" value="P:glycolytic process"/>
    <property type="evidence" value="ECO:0007669"/>
    <property type="project" value="UniProtKB-KW"/>
</dbReference>
<evidence type="ECO:0000256" key="1">
    <source>
        <dbReference type="ARBA" id="ARBA00000370"/>
    </source>
</evidence>
<feature type="binding site" evidence="14">
    <location>
        <position position="409"/>
    </location>
    <ligand>
        <name>Mn(2+)</name>
        <dbReference type="ChEBI" id="CHEBI:29035"/>
        <label>1</label>
    </ligand>
</feature>
<feature type="binding site" evidence="14">
    <location>
        <position position="379"/>
    </location>
    <ligand>
        <name>Mn(2+)</name>
        <dbReference type="ChEBI" id="CHEBI:29035"/>
        <label>2</label>
    </ligand>
</feature>
<evidence type="ECO:0000259" key="15">
    <source>
        <dbReference type="Pfam" id="PF01676"/>
    </source>
</evidence>
<evidence type="ECO:0000256" key="12">
    <source>
        <dbReference type="ARBA" id="ARBA00023235"/>
    </source>
</evidence>
<evidence type="ECO:0000256" key="2">
    <source>
        <dbReference type="ARBA" id="ARBA00001936"/>
    </source>
</evidence>
<feature type="binding site" evidence="14">
    <location>
        <position position="342"/>
    </location>
    <ligand>
        <name>Mn(2+)</name>
        <dbReference type="ChEBI" id="CHEBI:29035"/>
        <label>1</label>
    </ligand>
</feature>
<evidence type="ECO:0000256" key="7">
    <source>
        <dbReference type="ARBA" id="ARBA00012026"/>
    </source>
</evidence>
<evidence type="ECO:0000256" key="11">
    <source>
        <dbReference type="ARBA" id="ARBA00023211"/>
    </source>
</evidence>
<dbReference type="GO" id="GO:0005737">
    <property type="term" value="C:cytoplasm"/>
    <property type="evidence" value="ECO:0007669"/>
    <property type="project" value="UniProtKB-SubCell"/>
</dbReference>
<dbReference type="InterPro" id="IPR036646">
    <property type="entry name" value="PGAM_B_sf"/>
</dbReference>
<dbReference type="InterPro" id="IPR005995">
    <property type="entry name" value="Pgm_bpd_ind"/>
</dbReference>